<organism evidence="1 2">
    <name type="scientific">Spiroplasma melliferum</name>
    <dbReference type="NCBI Taxonomy" id="2134"/>
    <lineage>
        <taxon>Bacteria</taxon>
        <taxon>Bacillati</taxon>
        <taxon>Mycoplasmatota</taxon>
        <taxon>Mollicutes</taxon>
        <taxon>Entomoplasmatales</taxon>
        <taxon>Spiroplasmataceae</taxon>
        <taxon>Spiroplasma</taxon>
    </lineage>
</organism>
<name>A0ABX5U9N5_SPIME</name>
<dbReference type="Proteomes" id="UP000298715">
    <property type="component" value="Chromosome"/>
</dbReference>
<gene>
    <name evidence="1" type="ORF">SRED_002550</name>
</gene>
<reference evidence="1 2" key="1">
    <citation type="submission" date="2018-05" db="EMBL/GenBank/DDBJ databases">
        <title>Compelete Genome Sequence of Spiroplasma melliferum.</title>
        <authorList>
            <person name="Davis R.E."/>
            <person name="Shao J.Y."/>
            <person name="Zhao Y."/>
            <person name="Gasparich G.E."/>
        </authorList>
    </citation>
    <scope>NUCLEOTIDE SEQUENCE [LARGE SCALE GENOMIC DNA]</scope>
    <source>
        <strain evidence="1 2">AS576</strain>
    </source>
</reference>
<evidence type="ECO:0008006" key="3">
    <source>
        <dbReference type="Google" id="ProtNLM"/>
    </source>
</evidence>
<evidence type="ECO:0000313" key="1">
    <source>
        <dbReference type="EMBL" id="QCO24068.1"/>
    </source>
</evidence>
<proteinExistence type="predicted"/>
<accession>A0ABX5U9N5</accession>
<dbReference type="EMBL" id="CP029202">
    <property type="protein sequence ID" value="QCO24068.1"/>
    <property type="molecule type" value="Genomic_DNA"/>
</dbReference>
<protein>
    <recommendedName>
        <fullName evidence="3">Spiroplasmavirus-related protein</fullName>
    </recommendedName>
</protein>
<keyword evidence="2" id="KW-1185">Reference proteome</keyword>
<evidence type="ECO:0000313" key="2">
    <source>
        <dbReference type="Proteomes" id="UP000298715"/>
    </source>
</evidence>
<sequence length="52" mass="6427">MELLTINFIWNNNNYSSNKETYLQISFYPLNIWKKIIILKKIKKQEVLVFYK</sequence>